<keyword evidence="1" id="KW-0812">Transmembrane</keyword>
<protein>
    <recommendedName>
        <fullName evidence="2">CAAX prenyl protease 2/Lysostaphin resistance protein A-like domain-containing protein</fullName>
    </recommendedName>
</protein>
<keyword evidence="1" id="KW-1133">Transmembrane helix</keyword>
<dbReference type="InterPro" id="IPR003675">
    <property type="entry name" value="Rce1/LyrA-like_dom"/>
</dbReference>
<dbReference type="PANTHER" id="PTHR35797">
    <property type="entry name" value="PROTEASE-RELATED"/>
    <property type="match status" value="1"/>
</dbReference>
<dbReference type="EMBL" id="CP006868">
    <property type="protein sequence ID" value="UXD22487.1"/>
    <property type="molecule type" value="Genomic_DNA"/>
</dbReference>
<proteinExistence type="predicted"/>
<gene>
    <name evidence="3" type="ORF">IPA_05410</name>
</gene>
<feature type="transmembrane region" description="Helical" evidence="1">
    <location>
        <begin position="196"/>
        <end position="215"/>
    </location>
</feature>
<feature type="transmembrane region" description="Helical" evidence="1">
    <location>
        <begin position="52"/>
        <end position="72"/>
    </location>
</feature>
<dbReference type="GO" id="GO:0080120">
    <property type="term" value="P:CAAX-box protein maturation"/>
    <property type="evidence" value="ECO:0007669"/>
    <property type="project" value="UniProtKB-ARBA"/>
</dbReference>
<dbReference type="AlphaFoldDB" id="A0A977PKY0"/>
<dbReference type="GO" id="GO:0004175">
    <property type="term" value="F:endopeptidase activity"/>
    <property type="evidence" value="ECO:0007669"/>
    <property type="project" value="UniProtKB-ARBA"/>
</dbReference>
<evidence type="ECO:0000313" key="4">
    <source>
        <dbReference type="Proteomes" id="UP001063698"/>
    </source>
</evidence>
<keyword evidence="4" id="KW-1185">Reference proteome</keyword>
<feature type="transmembrane region" description="Helical" evidence="1">
    <location>
        <begin position="84"/>
        <end position="109"/>
    </location>
</feature>
<reference evidence="3" key="1">
    <citation type="submission" date="2013-11" db="EMBL/GenBank/DDBJ databases">
        <title>Comparative genomics of Ignicoccus.</title>
        <authorList>
            <person name="Podar M."/>
        </authorList>
    </citation>
    <scope>NUCLEOTIDE SEQUENCE</scope>
    <source>
        <strain evidence="3">DSM 13166</strain>
    </source>
</reference>
<name>A0A977PKY0_9CREN</name>
<dbReference type="Pfam" id="PF02517">
    <property type="entry name" value="Rce1-like"/>
    <property type="match status" value="1"/>
</dbReference>
<evidence type="ECO:0000313" key="3">
    <source>
        <dbReference type="EMBL" id="UXD22487.1"/>
    </source>
</evidence>
<keyword evidence="1" id="KW-0472">Membrane</keyword>
<evidence type="ECO:0000256" key="1">
    <source>
        <dbReference type="SAM" id="Phobius"/>
    </source>
</evidence>
<feature type="transmembrane region" description="Helical" evidence="1">
    <location>
        <begin position="129"/>
        <end position="147"/>
    </location>
</feature>
<organism evidence="3 4">
    <name type="scientific">Ignicoccus pacificus DSM 13166</name>
    <dbReference type="NCBI Taxonomy" id="940294"/>
    <lineage>
        <taxon>Archaea</taxon>
        <taxon>Thermoproteota</taxon>
        <taxon>Thermoprotei</taxon>
        <taxon>Desulfurococcales</taxon>
        <taxon>Desulfurococcaceae</taxon>
        <taxon>Ignicoccus</taxon>
    </lineage>
</organism>
<dbReference type="Proteomes" id="UP001063698">
    <property type="component" value="Chromosome"/>
</dbReference>
<feature type="transmembrane region" description="Helical" evidence="1">
    <location>
        <begin position="168"/>
        <end position="190"/>
    </location>
</feature>
<feature type="transmembrane region" description="Helical" evidence="1">
    <location>
        <begin position="222"/>
        <end position="242"/>
    </location>
</feature>
<feature type="transmembrane region" description="Helical" evidence="1">
    <location>
        <begin position="254"/>
        <end position="271"/>
    </location>
</feature>
<feature type="domain" description="CAAX prenyl protease 2/Lysostaphin resistance protein A-like" evidence="2">
    <location>
        <begin position="136"/>
        <end position="233"/>
    </location>
</feature>
<feature type="transmembrane region" description="Helical" evidence="1">
    <location>
        <begin position="21"/>
        <end position="40"/>
    </location>
</feature>
<accession>A0A977PKY0</accession>
<dbReference type="KEGG" id="ipc:IPA_05410"/>
<evidence type="ECO:0000259" key="2">
    <source>
        <dbReference type="Pfam" id="PF02517"/>
    </source>
</evidence>
<dbReference type="PANTHER" id="PTHR35797:SF1">
    <property type="entry name" value="PROTEASE"/>
    <property type="match status" value="1"/>
</dbReference>
<sequence length="289" mass="32280">MEHSNFKEIPRYPRYGIQMRPLFLYLALLAIFSVAMYAALTSFKMSGASIKILSIIYMWTPTLATVIVLRSGKAILDVLGEFRLKWYLIAGLVPLIHLALVRLILSSQWIDPSLVLFLLKGINVSTTKLLVEGLVAGYTVNAVVALGEEIGWRGFMFKVLRGNRLTKSIVIGTVWALWHWPLIVLGYLNFPQSKALGIPIFALTLIPMTYVMLFFREREGVYSTAVLHGVTNGVLGMEYLALSQLPDWLRPPSGLWGALAWIIIATAITAIEKMISRSSSLALPVRSER</sequence>
<dbReference type="InterPro" id="IPR042150">
    <property type="entry name" value="MmRce1-like"/>
</dbReference>